<dbReference type="Gene3D" id="3.90.1200.10">
    <property type="match status" value="1"/>
</dbReference>
<comment type="caution">
    <text evidence="2">The sequence shown here is derived from an EMBL/GenBank/DDBJ whole genome shotgun (WGS) entry which is preliminary data.</text>
</comment>
<evidence type="ECO:0000313" key="2">
    <source>
        <dbReference type="EMBL" id="MDQ0214575.1"/>
    </source>
</evidence>
<dbReference type="RefSeq" id="WP_307256561.1">
    <property type="nucleotide sequence ID" value="NZ_JAUSUC010000008.1"/>
</dbReference>
<dbReference type="Proteomes" id="UP001237207">
    <property type="component" value="Unassembled WGS sequence"/>
</dbReference>
<name>A0AAJ1WIF9_9BACI</name>
<dbReference type="AlphaFoldDB" id="A0AAJ1WIF9"/>
<evidence type="ECO:0000259" key="1">
    <source>
        <dbReference type="Pfam" id="PF01636"/>
    </source>
</evidence>
<dbReference type="InterPro" id="IPR011009">
    <property type="entry name" value="Kinase-like_dom_sf"/>
</dbReference>
<accession>A0AAJ1WIF9</accession>
<keyword evidence="2" id="KW-0808">Transferase</keyword>
<dbReference type="PANTHER" id="PTHR39179:SF3">
    <property type="entry name" value="COTS-RELATED PROTEIN"/>
    <property type="match status" value="1"/>
</dbReference>
<dbReference type="SUPFAM" id="SSF56112">
    <property type="entry name" value="Protein kinase-like (PK-like)"/>
    <property type="match status" value="1"/>
</dbReference>
<keyword evidence="3" id="KW-1185">Reference proteome</keyword>
<dbReference type="GO" id="GO:0016301">
    <property type="term" value="F:kinase activity"/>
    <property type="evidence" value="ECO:0007669"/>
    <property type="project" value="UniProtKB-KW"/>
</dbReference>
<dbReference type="Pfam" id="PF01636">
    <property type="entry name" value="APH"/>
    <property type="match status" value="1"/>
</dbReference>
<protein>
    <submittedName>
        <fullName evidence="2">Aminoglycoside phosphotransferase (APT) family kinase protein</fullName>
    </submittedName>
</protein>
<reference evidence="2" key="1">
    <citation type="submission" date="2023-07" db="EMBL/GenBank/DDBJ databases">
        <title>Genomic Encyclopedia of Type Strains, Phase IV (KMG-IV): sequencing the most valuable type-strain genomes for metagenomic binning, comparative biology and taxonomic classification.</title>
        <authorList>
            <person name="Goeker M."/>
        </authorList>
    </citation>
    <scope>NUCLEOTIDE SEQUENCE</scope>
    <source>
        <strain evidence="2">DSM 23947</strain>
    </source>
</reference>
<sequence length="312" mass="37923">MIHRLLLLAQKELDEPVLGISKVKNGKWILTLPSGKWFLKQFIHRKKLLNQLKIVSLLKEHGFHETIAFHPLHEEKYIELDGKVFGIMEYIQPSSTPFSYRSWNERQLALQVLNRFHLKTSIFFKQLEKTLPKFDQIKKWDQRLQQFLKNLQYIEPLVPFDYFFPFINCSKKALEEIKKEHSWNRHLCIIHGDVANHNFILDQNGKLLIFDFDLIAIADKKYDDLQFANRILPYIDWKLEKLWEHDHFHPYRQDRSFYLHLLFQTDLFREWNRYIQSNTIEQKQIWDVLSYLTIDQFNKRKKFINSIETFLT</sequence>
<evidence type="ECO:0000313" key="3">
    <source>
        <dbReference type="Proteomes" id="UP001237207"/>
    </source>
</evidence>
<dbReference type="EMBL" id="JAUSUC010000008">
    <property type="protein sequence ID" value="MDQ0214575.1"/>
    <property type="molecule type" value="Genomic_DNA"/>
</dbReference>
<gene>
    <name evidence="2" type="ORF">J2S13_000971</name>
</gene>
<organism evidence="2 3">
    <name type="scientific">Oikeobacillus pervagus</name>
    <dbReference type="NCBI Taxonomy" id="1325931"/>
    <lineage>
        <taxon>Bacteria</taxon>
        <taxon>Bacillati</taxon>
        <taxon>Bacillota</taxon>
        <taxon>Bacilli</taxon>
        <taxon>Bacillales</taxon>
        <taxon>Bacillaceae</taxon>
        <taxon>Oikeobacillus</taxon>
    </lineage>
</organism>
<dbReference type="GO" id="GO:0042601">
    <property type="term" value="C:endospore-forming forespore"/>
    <property type="evidence" value="ECO:0007669"/>
    <property type="project" value="TreeGrafter"/>
</dbReference>
<keyword evidence="2" id="KW-0418">Kinase</keyword>
<dbReference type="InterPro" id="IPR047175">
    <property type="entry name" value="CotS-like"/>
</dbReference>
<dbReference type="InterPro" id="IPR002575">
    <property type="entry name" value="Aminoglycoside_PTrfase"/>
</dbReference>
<dbReference type="PANTHER" id="PTHR39179">
    <property type="entry name" value="SPORE COAT PROTEIN I"/>
    <property type="match status" value="1"/>
</dbReference>
<proteinExistence type="predicted"/>
<feature type="domain" description="Aminoglycoside phosphotransferase" evidence="1">
    <location>
        <begin position="27"/>
        <end position="219"/>
    </location>
</feature>